<dbReference type="Gene3D" id="3.10.450.50">
    <property type="match status" value="1"/>
</dbReference>
<keyword evidence="3" id="KW-1185">Reference proteome</keyword>
<evidence type="ECO:0000259" key="1">
    <source>
        <dbReference type="Pfam" id="PF13577"/>
    </source>
</evidence>
<dbReference type="InterPro" id="IPR037401">
    <property type="entry name" value="SnoaL-like"/>
</dbReference>
<dbReference type="STRING" id="946078.GA0070622_6117"/>
<dbReference type="Proteomes" id="UP000199558">
    <property type="component" value="Unassembled WGS sequence"/>
</dbReference>
<accession>A0A1A9BJ65</accession>
<feature type="domain" description="SnoaL-like" evidence="1">
    <location>
        <begin position="5"/>
        <end position="132"/>
    </location>
</feature>
<dbReference type="InterPro" id="IPR032710">
    <property type="entry name" value="NTF2-like_dom_sf"/>
</dbReference>
<organism evidence="2 3">
    <name type="scientific">Micromonospora sediminicola</name>
    <dbReference type="NCBI Taxonomy" id="946078"/>
    <lineage>
        <taxon>Bacteria</taxon>
        <taxon>Bacillati</taxon>
        <taxon>Actinomycetota</taxon>
        <taxon>Actinomycetes</taxon>
        <taxon>Micromonosporales</taxon>
        <taxon>Micromonosporaceae</taxon>
        <taxon>Micromonospora</taxon>
    </lineage>
</organism>
<dbReference type="OrthoDB" id="981191at2"/>
<evidence type="ECO:0000313" key="2">
    <source>
        <dbReference type="EMBL" id="SBT68999.1"/>
    </source>
</evidence>
<evidence type="ECO:0000313" key="3">
    <source>
        <dbReference type="Proteomes" id="UP000199558"/>
    </source>
</evidence>
<dbReference type="AlphaFoldDB" id="A0A1A9BJ65"/>
<sequence length="151" mass="16953">MHQEDLVDQLAIQRVITEYAWFVDRRDWDALVATLADTVVVDYTAMSGGEAETLPGPEQVDRWRRELGVLDGTQHVVTGVIADVTGDTATATANVLAWLRRDNVPGGRLWHNGGTYEFELRRAGERWRISRLVARPIWIEGNIGVFAQRPG</sequence>
<name>A0A1A9BJ65_9ACTN</name>
<dbReference type="EMBL" id="FLRH01000004">
    <property type="protein sequence ID" value="SBT68999.1"/>
    <property type="molecule type" value="Genomic_DNA"/>
</dbReference>
<gene>
    <name evidence="2" type="ORF">GA0070622_6117</name>
</gene>
<dbReference type="Pfam" id="PF13577">
    <property type="entry name" value="SnoaL_4"/>
    <property type="match status" value="1"/>
</dbReference>
<protein>
    <submittedName>
        <fullName evidence="2">SnoaL-like domain-containing protein</fullName>
    </submittedName>
</protein>
<dbReference type="RefSeq" id="WP_091582862.1">
    <property type="nucleotide sequence ID" value="NZ_FLRH01000004.1"/>
</dbReference>
<reference evidence="3" key="1">
    <citation type="submission" date="2016-06" db="EMBL/GenBank/DDBJ databases">
        <authorList>
            <person name="Varghese N."/>
            <person name="Submissions Spin"/>
        </authorList>
    </citation>
    <scope>NUCLEOTIDE SEQUENCE [LARGE SCALE GENOMIC DNA]</scope>
    <source>
        <strain evidence="3">DSM 45794</strain>
    </source>
</reference>
<dbReference type="SUPFAM" id="SSF54427">
    <property type="entry name" value="NTF2-like"/>
    <property type="match status" value="1"/>
</dbReference>
<dbReference type="CDD" id="cd00531">
    <property type="entry name" value="NTF2_like"/>
    <property type="match status" value="1"/>
</dbReference>
<proteinExistence type="predicted"/>